<comment type="subcellular location">
    <subcellularLocation>
        <location evidence="3">Cytoplasm</location>
    </subcellularLocation>
</comment>
<dbReference type="RefSeq" id="WP_216437345.1">
    <property type="nucleotide sequence ID" value="NZ_JAHLQF010000001.1"/>
</dbReference>
<evidence type="ECO:0000313" key="5">
    <source>
        <dbReference type="Proteomes" id="UP000726170"/>
    </source>
</evidence>
<evidence type="ECO:0000256" key="3">
    <source>
        <dbReference type="HAMAP-Rule" id="MF_00361"/>
    </source>
</evidence>
<dbReference type="Pfam" id="PF01513">
    <property type="entry name" value="NAD_kinase"/>
    <property type="match status" value="1"/>
</dbReference>
<keyword evidence="3" id="KW-0963">Cytoplasm</keyword>
<protein>
    <recommendedName>
        <fullName evidence="3">NAD kinase</fullName>
        <ecNumber evidence="3">2.7.1.23</ecNumber>
    </recommendedName>
    <alternativeName>
        <fullName evidence="3">ATP-dependent NAD kinase</fullName>
    </alternativeName>
</protein>
<feature type="binding site" evidence="3">
    <location>
        <position position="143"/>
    </location>
    <ligand>
        <name>NAD(+)</name>
        <dbReference type="ChEBI" id="CHEBI:57540"/>
    </ligand>
</feature>
<dbReference type="InterPro" id="IPR002504">
    <property type="entry name" value="NADK"/>
</dbReference>
<dbReference type="EMBL" id="JAHLQF010000001">
    <property type="protein sequence ID" value="MBU5482933.1"/>
    <property type="molecule type" value="Genomic_DNA"/>
</dbReference>
<proteinExistence type="inferred from homology"/>
<comment type="similarity">
    <text evidence="3">Belongs to the NAD kinase family.</text>
</comment>
<reference evidence="4 5" key="1">
    <citation type="submission" date="2021-06" db="EMBL/GenBank/DDBJ databases">
        <authorList>
            <person name="Sun Q."/>
            <person name="Li D."/>
        </authorList>
    </citation>
    <scope>NUCLEOTIDE SEQUENCE [LARGE SCALE GENOMIC DNA]</scope>
    <source>
        <strain evidence="4 5">MSJ-11</strain>
    </source>
</reference>
<dbReference type="PANTHER" id="PTHR20275:SF0">
    <property type="entry name" value="NAD KINASE"/>
    <property type="match status" value="1"/>
</dbReference>
<comment type="cofactor">
    <cofactor evidence="3">
        <name>a divalent metal cation</name>
        <dbReference type="ChEBI" id="CHEBI:60240"/>
    </cofactor>
</comment>
<keyword evidence="5" id="KW-1185">Reference proteome</keyword>
<dbReference type="Pfam" id="PF20143">
    <property type="entry name" value="NAD_kinase_C"/>
    <property type="match status" value="1"/>
</dbReference>
<comment type="catalytic activity">
    <reaction evidence="3">
        <text>NAD(+) + ATP = ADP + NADP(+) + H(+)</text>
        <dbReference type="Rhea" id="RHEA:18629"/>
        <dbReference type="ChEBI" id="CHEBI:15378"/>
        <dbReference type="ChEBI" id="CHEBI:30616"/>
        <dbReference type="ChEBI" id="CHEBI:57540"/>
        <dbReference type="ChEBI" id="CHEBI:58349"/>
        <dbReference type="ChEBI" id="CHEBI:456216"/>
        <dbReference type="EC" id="2.7.1.23"/>
    </reaction>
</comment>
<comment type="caution">
    <text evidence="4">The sequence shown here is derived from an EMBL/GenBank/DDBJ whole genome shotgun (WGS) entry which is preliminary data.</text>
</comment>
<keyword evidence="3 4" id="KW-0418">Kinase</keyword>
<organism evidence="4 5">
    <name type="scientific">Clostridium mobile</name>
    <dbReference type="NCBI Taxonomy" id="2841512"/>
    <lineage>
        <taxon>Bacteria</taxon>
        <taxon>Bacillati</taxon>
        <taxon>Bacillota</taxon>
        <taxon>Clostridia</taxon>
        <taxon>Eubacteriales</taxon>
        <taxon>Clostridiaceae</taxon>
        <taxon>Clostridium</taxon>
    </lineage>
</organism>
<dbReference type="PANTHER" id="PTHR20275">
    <property type="entry name" value="NAD KINASE"/>
    <property type="match status" value="1"/>
</dbReference>
<feature type="binding site" evidence="3">
    <location>
        <position position="232"/>
    </location>
    <ligand>
        <name>NAD(+)</name>
        <dbReference type="ChEBI" id="CHEBI:57540"/>
    </ligand>
</feature>
<evidence type="ECO:0000313" key="4">
    <source>
        <dbReference type="EMBL" id="MBU5482933.1"/>
    </source>
</evidence>
<comment type="function">
    <text evidence="3">Involved in the regulation of the intracellular balance of NAD and NADP, and is a key enzyme in the biosynthesis of NADP. Catalyzes specifically the phosphorylation on 2'-hydroxyl of the adenosine moiety of NAD to yield NADP.</text>
</comment>
<accession>A0ABS6ECL1</accession>
<keyword evidence="3" id="KW-0520">NAD</keyword>
<name>A0ABS6ECL1_9CLOT</name>
<dbReference type="HAMAP" id="MF_00361">
    <property type="entry name" value="NAD_kinase"/>
    <property type="match status" value="1"/>
</dbReference>
<comment type="caution">
    <text evidence="3">Lacks conserved residue(s) required for the propagation of feature annotation.</text>
</comment>
<dbReference type="EC" id="2.7.1.23" evidence="3"/>
<keyword evidence="3" id="KW-0521">NADP</keyword>
<feature type="binding site" evidence="3">
    <location>
        <begin position="132"/>
        <end position="133"/>
    </location>
    <ligand>
        <name>NAD(+)</name>
        <dbReference type="ChEBI" id="CHEBI:57540"/>
    </ligand>
</feature>
<gene>
    <name evidence="3" type="primary">nadK</name>
    <name evidence="4" type="ORF">KQI86_01260</name>
</gene>
<evidence type="ECO:0000256" key="2">
    <source>
        <dbReference type="ARBA" id="ARBA00022840"/>
    </source>
</evidence>
<keyword evidence="1 3" id="KW-0547">Nucleotide-binding</keyword>
<dbReference type="Proteomes" id="UP000726170">
    <property type="component" value="Unassembled WGS sequence"/>
</dbReference>
<feature type="binding site" evidence="3">
    <location>
        <position position="66"/>
    </location>
    <ligand>
        <name>NAD(+)</name>
        <dbReference type="ChEBI" id="CHEBI:57540"/>
    </ligand>
</feature>
<feature type="active site" description="Proton acceptor" evidence="3">
    <location>
        <position position="61"/>
    </location>
</feature>
<keyword evidence="3" id="KW-0808">Transferase</keyword>
<evidence type="ECO:0000256" key="1">
    <source>
        <dbReference type="ARBA" id="ARBA00022741"/>
    </source>
</evidence>
<feature type="binding site" evidence="3">
    <location>
        <position position="162"/>
    </location>
    <ligand>
        <name>NAD(+)</name>
        <dbReference type="ChEBI" id="CHEBI:57540"/>
    </ligand>
</feature>
<feature type="binding site" evidence="3">
    <location>
        <begin position="61"/>
        <end position="62"/>
    </location>
    <ligand>
        <name>NAD(+)</name>
        <dbReference type="ChEBI" id="CHEBI:57540"/>
    </ligand>
</feature>
<sequence length="274" mass="30263">MRNIGINVNTSKDIEGNILNKLIKILKSNCEDLNIKVFKDSIGLEDKSTSELDVVIVLGGDGTILKASKHLGKYNVPILGINIGHLGFLAEVESSFLELAIKTLLKEEYEIEERKMIQCRVHNDGIPFIALNDIVIAKDVTGRIAKYKIDINDNYYTTFVSDGVIVSTPTGSTAYSLSAGGPIIYPTMDVISVTPICSHSLGIRSIVLEGNSVVNIKIDKKFGSVHLVVDGQEVIDLKSIENVIIEPSPYKCKIIKLNCFQNDYFTLLRKKLHL</sequence>
<feature type="binding site" evidence="3">
    <location>
        <begin position="173"/>
        <end position="178"/>
    </location>
    <ligand>
        <name>NAD(+)</name>
        <dbReference type="ChEBI" id="CHEBI:57540"/>
    </ligand>
</feature>
<keyword evidence="2 3" id="KW-0067">ATP-binding</keyword>
<dbReference type="GO" id="GO:0016301">
    <property type="term" value="F:kinase activity"/>
    <property type="evidence" value="ECO:0007669"/>
    <property type="project" value="UniProtKB-KW"/>
</dbReference>